<protein>
    <submittedName>
        <fullName evidence="1">Uncharacterized protein</fullName>
    </submittedName>
</protein>
<sequence>MVLPILRRTPTFVEIKSLIDTAVSLSVFEMSPFNENKTLDALSSKPPMAPSKQSAIKLLDKSACRLEHF</sequence>
<dbReference type="AlphaFoldDB" id="I1BH45"/>
<dbReference type="Proteomes" id="UP000009138">
    <property type="component" value="Unassembled WGS sequence"/>
</dbReference>
<keyword evidence="2" id="KW-1185">Reference proteome</keyword>
<evidence type="ECO:0000313" key="2">
    <source>
        <dbReference type="Proteomes" id="UP000009138"/>
    </source>
</evidence>
<proteinExistence type="predicted"/>
<name>I1BH45_RHIO9</name>
<dbReference type="VEuPathDB" id="FungiDB:RO3G_00229"/>
<evidence type="ECO:0000313" key="1">
    <source>
        <dbReference type="EMBL" id="EIE75525.1"/>
    </source>
</evidence>
<reference evidence="1 2" key="1">
    <citation type="journal article" date="2009" name="PLoS Genet.">
        <title>Genomic analysis of the basal lineage fungus Rhizopus oryzae reveals a whole-genome duplication.</title>
        <authorList>
            <person name="Ma L.-J."/>
            <person name="Ibrahim A.S."/>
            <person name="Skory C."/>
            <person name="Grabherr M.G."/>
            <person name="Burger G."/>
            <person name="Butler M."/>
            <person name="Elias M."/>
            <person name="Idnurm A."/>
            <person name="Lang B.F."/>
            <person name="Sone T."/>
            <person name="Abe A."/>
            <person name="Calvo S.E."/>
            <person name="Corrochano L.M."/>
            <person name="Engels R."/>
            <person name="Fu J."/>
            <person name="Hansberg W."/>
            <person name="Kim J.-M."/>
            <person name="Kodira C.D."/>
            <person name="Koehrsen M.J."/>
            <person name="Liu B."/>
            <person name="Miranda-Saavedra D."/>
            <person name="O'Leary S."/>
            <person name="Ortiz-Castellanos L."/>
            <person name="Poulter R."/>
            <person name="Rodriguez-Romero J."/>
            <person name="Ruiz-Herrera J."/>
            <person name="Shen Y.-Q."/>
            <person name="Zeng Q."/>
            <person name="Galagan J."/>
            <person name="Birren B.W."/>
            <person name="Cuomo C.A."/>
            <person name="Wickes B.L."/>
        </authorList>
    </citation>
    <scope>NUCLEOTIDE SEQUENCE [LARGE SCALE GENOMIC DNA]</scope>
    <source>
        <strain evidence="2">RA 99-880 / ATCC MYA-4621 / FGSC 9543 / NRRL 43880</strain>
    </source>
</reference>
<dbReference type="InParanoid" id="I1BH45"/>
<gene>
    <name evidence="1" type="ORF">RO3G_00229</name>
</gene>
<dbReference type="RefSeq" id="XP_067510921.1">
    <property type="nucleotide sequence ID" value="XM_067654820.1"/>
</dbReference>
<accession>I1BH45</accession>
<organism evidence="1 2">
    <name type="scientific">Rhizopus delemar (strain RA 99-880 / ATCC MYA-4621 / FGSC 9543 / NRRL 43880)</name>
    <name type="common">Mucormycosis agent</name>
    <name type="synonym">Rhizopus arrhizus var. delemar</name>
    <dbReference type="NCBI Taxonomy" id="246409"/>
    <lineage>
        <taxon>Eukaryota</taxon>
        <taxon>Fungi</taxon>
        <taxon>Fungi incertae sedis</taxon>
        <taxon>Mucoromycota</taxon>
        <taxon>Mucoromycotina</taxon>
        <taxon>Mucoromycetes</taxon>
        <taxon>Mucorales</taxon>
        <taxon>Mucorineae</taxon>
        <taxon>Rhizopodaceae</taxon>
        <taxon>Rhizopus</taxon>
    </lineage>
</organism>
<dbReference type="EMBL" id="CH476732">
    <property type="protein sequence ID" value="EIE75525.1"/>
    <property type="molecule type" value="Genomic_DNA"/>
</dbReference>
<dbReference type="GeneID" id="93607201"/>